<dbReference type="Proteomes" id="UP000254927">
    <property type="component" value="Unassembled WGS sequence"/>
</dbReference>
<dbReference type="AlphaFoldDB" id="A0A378TVX7"/>
<evidence type="ECO:0000313" key="2">
    <source>
        <dbReference type="Proteomes" id="UP000254927"/>
    </source>
</evidence>
<dbReference type="RefSeq" id="WP_240317886.1">
    <property type="nucleotide sequence ID" value="NZ_CP031252.1"/>
</dbReference>
<evidence type="ECO:0000313" key="1">
    <source>
        <dbReference type="EMBL" id="STZ67145.1"/>
    </source>
</evidence>
<protein>
    <submittedName>
        <fullName evidence="1">Hemagglutinin/hemolysin-like protein</fullName>
    </submittedName>
</protein>
<accession>A0A378TVX7</accession>
<gene>
    <name evidence="1" type="primary">fhaB_2</name>
    <name evidence="1" type="ORF">NCTC10660_00615</name>
</gene>
<organism evidence="1 2">
    <name type="scientific">Neisseria elongata</name>
    <dbReference type="NCBI Taxonomy" id="495"/>
    <lineage>
        <taxon>Bacteria</taxon>
        <taxon>Pseudomonadati</taxon>
        <taxon>Pseudomonadota</taxon>
        <taxon>Betaproteobacteria</taxon>
        <taxon>Neisseriales</taxon>
        <taxon>Neisseriaceae</taxon>
        <taxon>Neisseria</taxon>
    </lineage>
</organism>
<sequence>MAVILLPVDRQQLRLKRQQNILPNSITTVKPHNRSTNKRVQCQPAAGTYQRRNQIKERGDCIADGSSHRRQAPIGAQTGGVVGQNAVENNSVGISYSAWRKDQTLMKENYTAYSQLRAEQLQAIDFIPVIEDIKGFAEAETKGDYFFATVGIIPLYGDAARKIHQAEKDYQAANAAKNTEKMKAAINQALS</sequence>
<proteinExistence type="predicted"/>
<dbReference type="EMBL" id="UGQW01000002">
    <property type="protein sequence ID" value="STZ67145.1"/>
    <property type="molecule type" value="Genomic_DNA"/>
</dbReference>
<reference evidence="1 2" key="1">
    <citation type="submission" date="2018-06" db="EMBL/GenBank/DDBJ databases">
        <authorList>
            <consortium name="Pathogen Informatics"/>
            <person name="Doyle S."/>
        </authorList>
    </citation>
    <scope>NUCLEOTIDE SEQUENCE [LARGE SCALE GENOMIC DNA]</scope>
    <source>
        <strain evidence="1 2">NCTC10660</strain>
    </source>
</reference>
<dbReference type="GeneID" id="93353365"/>
<name>A0A378TVX7_NEIEL</name>